<name>A0AAV9EF57_ACOCL</name>
<evidence type="ECO:0000313" key="2">
    <source>
        <dbReference type="EMBL" id="KAK1312002.1"/>
    </source>
</evidence>
<proteinExistence type="predicted"/>
<evidence type="ECO:0000313" key="3">
    <source>
        <dbReference type="Proteomes" id="UP001180020"/>
    </source>
</evidence>
<feature type="region of interest" description="Disordered" evidence="1">
    <location>
        <begin position="45"/>
        <end position="66"/>
    </location>
</feature>
<protein>
    <submittedName>
        <fullName evidence="2">Uncharacterized protein</fullName>
    </submittedName>
</protein>
<gene>
    <name evidence="2" type="ORF">QJS10_CPA07g01237</name>
</gene>
<keyword evidence="3" id="KW-1185">Reference proteome</keyword>
<dbReference type="Proteomes" id="UP001180020">
    <property type="component" value="Unassembled WGS sequence"/>
</dbReference>
<reference evidence="2" key="2">
    <citation type="submission" date="2023-06" db="EMBL/GenBank/DDBJ databases">
        <authorList>
            <person name="Ma L."/>
            <person name="Liu K.-W."/>
            <person name="Li Z."/>
            <person name="Hsiao Y.-Y."/>
            <person name="Qi Y."/>
            <person name="Fu T."/>
            <person name="Tang G."/>
            <person name="Zhang D."/>
            <person name="Sun W.-H."/>
            <person name="Liu D.-K."/>
            <person name="Li Y."/>
            <person name="Chen G.-Z."/>
            <person name="Liu X.-D."/>
            <person name="Liao X.-Y."/>
            <person name="Jiang Y.-T."/>
            <person name="Yu X."/>
            <person name="Hao Y."/>
            <person name="Huang J."/>
            <person name="Zhao X.-W."/>
            <person name="Ke S."/>
            <person name="Chen Y.-Y."/>
            <person name="Wu W.-L."/>
            <person name="Hsu J.-L."/>
            <person name="Lin Y.-F."/>
            <person name="Huang M.-D."/>
            <person name="Li C.-Y."/>
            <person name="Huang L."/>
            <person name="Wang Z.-W."/>
            <person name="Zhao X."/>
            <person name="Zhong W.-Y."/>
            <person name="Peng D.-H."/>
            <person name="Ahmad S."/>
            <person name="Lan S."/>
            <person name="Zhang J.-S."/>
            <person name="Tsai W.-C."/>
            <person name="Van De Peer Y."/>
            <person name="Liu Z.-J."/>
        </authorList>
    </citation>
    <scope>NUCLEOTIDE SEQUENCE</scope>
    <source>
        <strain evidence="2">CP</strain>
        <tissue evidence="2">Leaves</tissue>
    </source>
</reference>
<reference evidence="2" key="1">
    <citation type="journal article" date="2023" name="Nat. Commun.">
        <title>Diploid and tetraploid genomes of Acorus and the evolution of monocots.</title>
        <authorList>
            <person name="Ma L."/>
            <person name="Liu K.W."/>
            <person name="Li Z."/>
            <person name="Hsiao Y.Y."/>
            <person name="Qi Y."/>
            <person name="Fu T."/>
            <person name="Tang G.D."/>
            <person name="Zhang D."/>
            <person name="Sun W.H."/>
            <person name="Liu D.K."/>
            <person name="Li Y."/>
            <person name="Chen G.Z."/>
            <person name="Liu X.D."/>
            <person name="Liao X.Y."/>
            <person name="Jiang Y.T."/>
            <person name="Yu X."/>
            <person name="Hao Y."/>
            <person name="Huang J."/>
            <person name="Zhao X.W."/>
            <person name="Ke S."/>
            <person name="Chen Y.Y."/>
            <person name="Wu W.L."/>
            <person name="Hsu J.L."/>
            <person name="Lin Y.F."/>
            <person name="Huang M.D."/>
            <person name="Li C.Y."/>
            <person name="Huang L."/>
            <person name="Wang Z.W."/>
            <person name="Zhao X."/>
            <person name="Zhong W.Y."/>
            <person name="Peng D.H."/>
            <person name="Ahmad S."/>
            <person name="Lan S."/>
            <person name="Zhang J.S."/>
            <person name="Tsai W.C."/>
            <person name="Van de Peer Y."/>
            <person name="Liu Z.J."/>
        </authorList>
    </citation>
    <scope>NUCLEOTIDE SEQUENCE</scope>
    <source>
        <strain evidence="2">CP</strain>
    </source>
</reference>
<evidence type="ECO:0000256" key="1">
    <source>
        <dbReference type="SAM" id="MobiDB-lite"/>
    </source>
</evidence>
<dbReference type="AlphaFoldDB" id="A0AAV9EF57"/>
<dbReference type="EMBL" id="JAUJYO010000007">
    <property type="protein sequence ID" value="KAK1312002.1"/>
    <property type="molecule type" value="Genomic_DNA"/>
</dbReference>
<organism evidence="2 3">
    <name type="scientific">Acorus calamus</name>
    <name type="common">Sweet flag</name>
    <dbReference type="NCBI Taxonomy" id="4465"/>
    <lineage>
        <taxon>Eukaryota</taxon>
        <taxon>Viridiplantae</taxon>
        <taxon>Streptophyta</taxon>
        <taxon>Embryophyta</taxon>
        <taxon>Tracheophyta</taxon>
        <taxon>Spermatophyta</taxon>
        <taxon>Magnoliopsida</taxon>
        <taxon>Liliopsida</taxon>
        <taxon>Acoraceae</taxon>
        <taxon>Acorus</taxon>
    </lineage>
</organism>
<sequence>MNIDYGTPTPSPPDLIDGLLSNEIASSTTEAKAEEQLKTDLKLVNAELENSSRNRPKTRRPSMLNGTVGLSRCVHCRDTSSGRL</sequence>
<accession>A0AAV9EF57</accession>
<comment type="caution">
    <text evidence="2">The sequence shown here is derived from an EMBL/GenBank/DDBJ whole genome shotgun (WGS) entry which is preliminary data.</text>
</comment>